<organism evidence="5 6">
    <name type="scientific">Pontibacillus yanchengensis Y32</name>
    <dbReference type="NCBI Taxonomy" id="1385514"/>
    <lineage>
        <taxon>Bacteria</taxon>
        <taxon>Bacillati</taxon>
        <taxon>Bacillota</taxon>
        <taxon>Bacilli</taxon>
        <taxon>Bacillales</taxon>
        <taxon>Bacillaceae</taxon>
        <taxon>Pontibacillus</taxon>
    </lineage>
</organism>
<keyword evidence="4" id="KW-0460">Magnesium</keyword>
<dbReference type="Pfam" id="PF13419">
    <property type="entry name" value="HAD_2"/>
    <property type="match status" value="1"/>
</dbReference>
<dbReference type="InterPro" id="IPR036412">
    <property type="entry name" value="HAD-like_sf"/>
</dbReference>
<dbReference type="PANTHER" id="PTHR46470">
    <property type="entry name" value="N-ACYLNEURAMINATE-9-PHOSPHATASE"/>
    <property type="match status" value="1"/>
</dbReference>
<evidence type="ECO:0000256" key="1">
    <source>
        <dbReference type="ARBA" id="ARBA00001946"/>
    </source>
</evidence>
<dbReference type="Proteomes" id="UP000030147">
    <property type="component" value="Unassembled WGS sequence"/>
</dbReference>
<dbReference type="STRING" id="1385514.N782_11055"/>
<comment type="cofactor">
    <cofactor evidence="1">
        <name>Mg(2+)</name>
        <dbReference type="ChEBI" id="CHEBI:18420"/>
    </cofactor>
</comment>
<evidence type="ECO:0000256" key="4">
    <source>
        <dbReference type="ARBA" id="ARBA00022842"/>
    </source>
</evidence>
<dbReference type="SFLD" id="SFLDG01129">
    <property type="entry name" value="C1.5:_HAD__Beta-PGM__Phosphata"/>
    <property type="match status" value="1"/>
</dbReference>
<dbReference type="Gene3D" id="3.40.50.1000">
    <property type="entry name" value="HAD superfamily/HAD-like"/>
    <property type="match status" value="1"/>
</dbReference>
<dbReference type="InterPro" id="IPR023214">
    <property type="entry name" value="HAD_sf"/>
</dbReference>
<dbReference type="GO" id="GO:0046872">
    <property type="term" value="F:metal ion binding"/>
    <property type="evidence" value="ECO:0007669"/>
    <property type="project" value="UniProtKB-KW"/>
</dbReference>
<sequence length="236" mass="27678">MNLLLDVDDTLYDQLTPFENAYRRVFSHYDVPIDQLFIKSRYYSDEVFDLVRDSKMDKHEMHIYRISKAFAHLGYTITREEAQLFQSYYEEMQQKIELAPEMEELLNEAKSQGLTLGIITNGPADHQANKIKQLKVKEWVEEDNIFISGEVGISKPNTELFRLVEKEMGIDRERTYYVGDSFRNDVVGAKMAGWNAVWLNRRGHDIPTDTEYLPDYTINGQSSPLYLLRRIQAKDF</sequence>
<evidence type="ECO:0000256" key="3">
    <source>
        <dbReference type="ARBA" id="ARBA00022801"/>
    </source>
</evidence>
<dbReference type="SUPFAM" id="SSF56784">
    <property type="entry name" value="HAD-like"/>
    <property type="match status" value="1"/>
</dbReference>
<dbReference type="InterPro" id="IPR023198">
    <property type="entry name" value="PGP-like_dom2"/>
</dbReference>
<comment type="caution">
    <text evidence="5">The sequence shown here is derived from an EMBL/GenBank/DDBJ whole genome shotgun (WGS) entry which is preliminary data.</text>
</comment>
<dbReference type="InterPro" id="IPR006549">
    <property type="entry name" value="HAD-SF_hydro_IIIA"/>
</dbReference>
<dbReference type="AlphaFoldDB" id="A0A0A2TEY8"/>
<dbReference type="PANTHER" id="PTHR46470:SF2">
    <property type="entry name" value="GLYCERALDEHYDE 3-PHOSPHATE PHOSPHATASE"/>
    <property type="match status" value="1"/>
</dbReference>
<dbReference type="NCBIfam" id="TIGR01662">
    <property type="entry name" value="HAD-SF-IIIA"/>
    <property type="match status" value="1"/>
</dbReference>
<keyword evidence="3 5" id="KW-0378">Hydrolase</keyword>
<dbReference type="InterPro" id="IPR051400">
    <property type="entry name" value="HAD-like_hydrolase"/>
</dbReference>
<dbReference type="RefSeq" id="WP_036819326.1">
    <property type="nucleotide sequence ID" value="NZ_AVBF01000025.1"/>
</dbReference>
<dbReference type="InterPro" id="IPR041492">
    <property type="entry name" value="HAD_2"/>
</dbReference>
<dbReference type="PRINTS" id="PR00413">
    <property type="entry name" value="HADHALOGNASE"/>
</dbReference>
<reference evidence="5 6" key="1">
    <citation type="journal article" date="2015" name="Stand. Genomic Sci.">
        <title>High quality draft genome sequence of the moderately halophilic bacterium Pontibacillus yanchengensis Y32(T) and comparison among Pontibacillus genomes.</title>
        <authorList>
            <person name="Huang J."/>
            <person name="Qiao Z.X."/>
            <person name="Tang J.W."/>
            <person name="Wang G."/>
        </authorList>
    </citation>
    <scope>NUCLEOTIDE SEQUENCE [LARGE SCALE GENOMIC DNA]</scope>
    <source>
        <strain evidence="5 6">Y32</strain>
    </source>
</reference>
<accession>A0A0A2TEY8</accession>
<dbReference type="SFLD" id="SFLDS00003">
    <property type="entry name" value="Haloacid_Dehalogenase"/>
    <property type="match status" value="1"/>
</dbReference>
<evidence type="ECO:0000313" key="5">
    <source>
        <dbReference type="EMBL" id="KGP72686.1"/>
    </source>
</evidence>
<dbReference type="GO" id="GO:0044281">
    <property type="term" value="P:small molecule metabolic process"/>
    <property type="evidence" value="ECO:0007669"/>
    <property type="project" value="UniProtKB-ARBA"/>
</dbReference>
<keyword evidence="6" id="KW-1185">Reference proteome</keyword>
<evidence type="ECO:0000256" key="2">
    <source>
        <dbReference type="ARBA" id="ARBA00022723"/>
    </source>
</evidence>
<evidence type="ECO:0000313" key="6">
    <source>
        <dbReference type="Proteomes" id="UP000030147"/>
    </source>
</evidence>
<name>A0A0A2TEY8_9BACI</name>
<proteinExistence type="predicted"/>
<gene>
    <name evidence="5" type="ORF">N782_11055</name>
</gene>
<dbReference type="GO" id="GO:0016791">
    <property type="term" value="F:phosphatase activity"/>
    <property type="evidence" value="ECO:0007669"/>
    <property type="project" value="TreeGrafter"/>
</dbReference>
<dbReference type="InterPro" id="IPR006439">
    <property type="entry name" value="HAD-SF_hydro_IA"/>
</dbReference>
<dbReference type="OrthoDB" id="25198at2"/>
<dbReference type="NCBIfam" id="TIGR01549">
    <property type="entry name" value="HAD-SF-IA-v1"/>
    <property type="match status" value="1"/>
</dbReference>
<protein>
    <submittedName>
        <fullName evidence="5">HAD family hydrolase</fullName>
    </submittedName>
</protein>
<dbReference type="EMBL" id="AVBF01000025">
    <property type="protein sequence ID" value="KGP72686.1"/>
    <property type="molecule type" value="Genomic_DNA"/>
</dbReference>
<keyword evidence="2" id="KW-0479">Metal-binding</keyword>
<dbReference type="Gene3D" id="1.10.150.240">
    <property type="entry name" value="Putative phosphatase, domain 2"/>
    <property type="match status" value="1"/>
</dbReference>
<dbReference type="eggNOG" id="COG1011">
    <property type="taxonomic scope" value="Bacteria"/>
</dbReference>